<gene>
    <name evidence="7" type="ORF">SAMN02745117_00198</name>
</gene>
<keyword evidence="3 5" id="KW-1133">Transmembrane helix</keyword>
<organism evidence="7 8">
    <name type="scientific">Lampropedia hyalina DSM 16112</name>
    <dbReference type="NCBI Taxonomy" id="1122156"/>
    <lineage>
        <taxon>Bacteria</taxon>
        <taxon>Pseudomonadati</taxon>
        <taxon>Pseudomonadota</taxon>
        <taxon>Betaproteobacteria</taxon>
        <taxon>Burkholderiales</taxon>
        <taxon>Comamonadaceae</taxon>
        <taxon>Lampropedia</taxon>
    </lineage>
</organism>
<dbReference type="Proteomes" id="UP000184327">
    <property type="component" value="Unassembled WGS sequence"/>
</dbReference>
<keyword evidence="8" id="KW-1185">Reference proteome</keyword>
<dbReference type="AlphaFoldDB" id="A0A1M4T0Z6"/>
<dbReference type="EMBL" id="FQUZ01000002">
    <property type="protein sequence ID" value="SHE38136.1"/>
    <property type="molecule type" value="Genomic_DNA"/>
</dbReference>
<protein>
    <submittedName>
        <fullName evidence="7">GtrA-like protein</fullName>
    </submittedName>
</protein>
<keyword evidence="2 5" id="KW-0812">Transmembrane</keyword>
<evidence type="ECO:0000256" key="2">
    <source>
        <dbReference type="ARBA" id="ARBA00022692"/>
    </source>
</evidence>
<evidence type="ECO:0000256" key="1">
    <source>
        <dbReference type="ARBA" id="ARBA00004141"/>
    </source>
</evidence>
<evidence type="ECO:0000256" key="4">
    <source>
        <dbReference type="ARBA" id="ARBA00023136"/>
    </source>
</evidence>
<evidence type="ECO:0000313" key="7">
    <source>
        <dbReference type="EMBL" id="SHE38136.1"/>
    </source>
</evidence>
<dbReference type="STRING" id="1122156.SAMN02745117_00198"/>
<dbReference type="GO" id="GO:0016020">
    <property type="term" value="C:membrane"/>
    <property type="evidence" value="ECO:0007669"/>
    <property type="project" value="UniProtKB-SubCell"/>
</dbReference>
<evidence type="ECO:0000256" key="5">
    <source>
        <dbReference type="SAM" id="Phobius"/>
    </source>
</evidence>
<proteinExistence type="predicted"/>
<name>A0A1M4T0Z6_9BURK</name>
<comment type="subcellular location">
    <subcellularLocation>
        <location evidence="1">Membrane</location>
        <topology evidence="1">Multi-pass membrane protein</topology>
    </subcellularLocation>
</comment>
<dbReference type="InterPro" id="IPR007267">
    <property type="entry name" value="GtrA_DPMS_TM"/>
</dbReference>
<dbReference type="Pfam" id="PF04138">
    <property type="entry name" value="GtrA_DPMS_TM"/>
    <property type="match status" value="1"/>
</dbReference>
<feature type="domain" description="GtrA/DPMS transmembrane" evidence="6">
    <location>
        <begin position="12"/>
        <end position="124"/>
    </location>
</feature>
<feature type="transmembrane region" description="Helical" evidence="5">
    <location>
        <begin position="37"/>
        <end position="59"/>
    </location>
</feature>
<evidence type="ECO:0000256" key="3">
    <source>
        <dbReference type="ARBA" id="ARBA00022989"/>
    </source>
</evidence>
<evidence type="ECO:0000313" key="8">
    <source>
        <dbReference type="Proteomes" id="UP000184327"/>
    </source>
</evidence>
<feature type="transmembrane region" description="Helical" evidence="5">
    <location>
        <begin position="71"/>
        <end position="89"/>
    </location>
</feature>
<reference evidence="7 8" key="1">
    <citation type="submission" date="2016-11" db="EMBL/GenBank/DDBJ databases">
        <authorList>
            <person name="Jaros S."/>
            <person name="Januszkiewicz K."/>
            <person name="Wedrychowicz H."/>
        </authorList>
    </citation>
    <scope>NUCLEOTIDE SEQUENCE [LARGE SCALE GENOMIC DNA]</scope>
    <source>
        <strain evidence="7 8">DSM 16112</strain>
    </source>
</reference>
<accession>A0A1M4T0Z6</accession>
<dbReference type="GO" id="GO:0000271">
    <property type="term" value="P:polysaccharide biosynthetic process"/>
    <property type="evidence" value="ECO:0007669"/>
    <property type="project" value="InterPro"/>
</dbReference>
<feature type="transmembrane region" description="Helical" evidence="5">
    <location>
        <begin position="101"/>
        <end position="118"/>
    </location>
</feature>
<keyword evidence="4 5" id="KW-0472">Membrane</keyword>
<sequence>MGMYRMLFRDLLVAGTSFALDVALFAVFLWATQSILAATVMARLLSSVYNFAGNRYFVFRGRHVHAVGSQLVGYVALVLVFMLASAYLVQWGVQGGQWPAVPVKIAVDVGLYVLSFALRKFWLFRVKRP</sequence>
<evidence type="ECO:0000259" key="6">
    <source>
        <dbReference type="Pfam" id="PF04138"/>
    </source>
</evidence>
<feature type="transmembrane region" description="Helical" evidence="5">
    <location>
        <begin position="12"/>
        <end position="31"/>
    </location>
</feature>